<dbReference type="PANTHER" id="PTHR24347">
    <property type="entry name" value="SERINE/THREONINE-PROTEIN KINASE"/>
    <property type="match status" value="1"/>
</dbReference>
<evidence type="ECO:0000256" key="3">
    <source>
        <dbReference type="SAM" id="MobiDB-lite"/>
    </source>
</evidence>
<feature type="compositionally biased region" description="Basic and acidic residues" evidence="3">
    <location>
        <begin position="391"/>
        <end position="409"/>
    </location>
</feature>
<dbReference type="GO" id="GO:0005524">
    <property type="term" value="F:ATP binding"/>
    <property type="evidence" value="ECO:0007669"/>
    <property type="project" value="UniProtKB-KW"/>
</dbReference>
<dbReference type="InterPro" id="IPR000719">
    <property type="entry name" value="Prot_kinase_dom"/>
</dbReference>
<gene>
    <name evidence="5" type="ORF">BZ3500_MVSOF-1268-A1-R1_CHR6-3G08780</name>
</gene>
<keyword evidence="2" id="KW-0067">ATP-binding</keyword>
<reference evidence="6" key="1">
    <citation type="submission" date="2016-10" db="EMBL/GenBank/DDBJ databases">
        <authorList>
            <person name="Jeantristanb JTB J.-T."/>
            <person name="Ricardo R."/>
        </authorList>
    </citation>
    <scope>NUCLEOTIDE SEQUENCE [LARGE SCALE GENOMIC DNA]</scope>
</reference>
<evidence type="ECO:0000256" key="2">
    <source>
        <dbReference type="ARBA" id="ARBA00022840"/>
    </source>
</evidence>
<feature type="region of interest" description="Disordered" evidence="3">
    <location>
        <begin position="364"/>
        <end position="421"/>
    </location>
</feature>
<keyword evidence="6" id="KW-1185">Reference proteome</keyword>
<organism evidence="5 6">
    <name type="scientific">Microbotryum saponariae</name>
    <dbReference type="NCBI Taxonomy" id="289078"/>
    <lineage>
        <taxon>Eukaryota</taxon>
        <taxon>Fungi</taxon>
        <taxon>Dikarya</taxon>
        <taxon>Basidiomycota</taxon>
        <taxon>Pucciniomycotina</taxon>
        <taxon>Microbotryomycetes</taxon>
        <taxon>Microbotryales</taxon>
        <taxon>Microbotryaceae</taxon>
        <taxon>Microbotryum</taxon>
    </lineage>
</organism>
<evidence type="ECO:0000313" key="5">
    <source>
        <dbReference type="EMBL" id="SCZ93625.1"/>
    </source>
</evidence>
<dbReference type="SMART" id="SM00220">
    <property type="entry name" value="S_TKc"/>
    <property type="match status" value="1"/>
</dbReference>
<evidence type="ECO:0000256" key="1">
    <source>
        <dbReference type="ARBA" id="ARBA00022741"/>
    </source>
</evidence>
<accession>A0A2X0MP23</accession>
<dbReference type="InterPro" id="IPR011009">
    <property type="entry name" value="Kinase-like_dom_sf"/>
</dbReference>
<dbReference type="CDD" id="cd05117">
    <property type="entry name" value="STKc_CAMK"/>
    <property type="match status" value="1"/>
</dbReference>
<dbReference type="Proteomes" id="UP000249723">
    <property type="component" value="Unassembled WGS sequence"/>
</dbReference>
<dbReference type="Pfam" id="PF00069">
    <property type="entry name" value="Pkinase"/>
    <property type="match status" value="1"/>
</dbReference>
<dbReference type="InterPro" id="IPR008271">
    <property type="entry name" value="Ser/Thr_kinase_AS"/>
</dbReference>
<keyword evidence="1" id="KW-0547">Nucleotide-binding</keyword>
<dbReference type="AlphaFoldDB" id="A0A2X0MP23"/>
<dbReference type="OrthoDB" id="40902at2759"/>
<sequence>MGLLEGLGKQPESFKLKANYKFHKVIVRPHALYPPLWPLGVEFRRSLLRLSRVTINPCLPNSRAIVLGFISSQGQGAFGEVRQATWTRKDGTKLEVAVKVIKKKQVKGNLGDVFDEIRLLDGLDHPNIVKFYESFESREKFYLVFQLASGGELFERIAEQGKFTEADAVKIVRMILEGVKYLHAHHVVHRDLKPENLIYLEPNGDDLVIADFGIAKHWDDGEVLTSLAGSPGYAAPEVLTQTGHGPAVDLWSVGVICYTLLCGYGPWRRTEMRDLIEECKAANVQFHEQYWSKISHEAKDFIKVLIRPDPAERPTAEQALKHRWVTSHEPSEEHDLGGLRENWNSRKKWKSTVGTLIATRRMVMAAQKAKESTGESSGDDGFGTADEGDDELLRKLHETAGKTTSKEVEDVQNDLQELKTS</sequence>
<feature type="domain" description="Protein kinase" evidence="4">
    <location>
        <begin position="67"/>
        <end position="325"/>
    </location>
</feature>
<dbReference type="STRING" id="289078.A0A2X0MP23"/>
<dbReference type="Gene3D" id="3.30.200.20">
    <property type="entry name" value="Phosphorylase Kinase, domain 1"/>
    <property type="match status" value="1"/>
</dbReference>
<proteinExistence type="predicted"/>
<dbReference type="SUPFAM" id="SSF56112">
    <property type="entry name" value="Protein kinase-like (PK-like)"/>
    <property type="match status" value="1"/>
</dbReference>
<dbReference type="PROSITE" id="PS50011">
    <property type="entry name" value="PROTEIN_KINASE_DOM"/>
    <property type="match status" value="1"/>
</dbReference>
<evidence type="ECO:0000259" key="4">
    <source>
        <dbReference type="PROSITE" id="PS50011"/>
    </source>
</evidence>
<dbReference type="GO" id="GO:0004672">
    <property type="term" value="F:protein kinase activity"/>
    <property type="evidence" value="ECO:0007669"/>
    <property type="project" value="InterPro"/>
</dbReference>
<dbReference type="Gene3D" id="1.10.510.10">
    <property type="entry name" value="Transferase(Phosphotransferase) domain 1"/>
    <property type="match status" value="1"/>
</dbReference>
<protein>
    <submittedName>
        <fullName evidence="5">BZ3500_MvSof-1268-A1-R1_Chr6-3g08780 protein</fullName>
    </submittedName>
</protein>
<dbReference type="FunFam" id="1.10.510.10:FF:000571">
    <property type="entry name" value="Maternal embryonic leucine zipper kinase"/>
    <property type="match status" value="1"/>
</dbReference>
<evidence type="ECO:0000313" key="6">
    <source>
        <dbReference type="Proteomes" id="UP000249723"/>
    </source>
</evidence>
<dbReference type="PROSITE" id="PS00108">
    <property type="entry name" value="PROTEIN_KINASE_ST"/>
    <property type="match status" value="1"/>
</dbReference>
<name>A0A2X0MP23_9BASI</name>
<dbReference type="EMBL" id="FMWP01000048">
    <property type="protein sequence ID" value="SCZ93625.1"/>
    <property type="molecule type" value="Genomic_DNA"/>
</dbReference>